<dbReference type="Pfam" id="PF13519">
    <property type="entry name" value="VWA_2"/>
    <property type="match status" value="1"/>
</dbReference>
<feature type="transmembrane region" description="Helical" evidence="3">
    <location>
        <begin position="62"/>
        <end position="83"/>
    </location>
</feature>
<dbReference type="OrthoDB" id="9807628at2"/>
<evidence type="ECO:0000256" key="2">
    <source>
        <dbReference type="SAM" id="MobiDB-lite"/>
    </source>
</evidence>
<keyword evidence="3" id="KW-0472">Membrane</keyword>
<feature type="compositionally biased region" description="Low complexity" evidence="2">
    <location>
        <begin position="521"/>
        <end position="559"/>
    </location>
</feature>
<protein>
    <recommendedName>
        <fullName evidence="4">VWFA domain-containing protein</fullName>
    </recommendedName>
</protein>
<evidence type="ECO:0000256" key="1">
    <source>
        <dbReference type="PROSITE-ProRule" id="PRU00339"/>
    </source>
</evidence>
<dbReference type="CDD" id="cd00198">
    <property type="entry name" value="vWFA"/>
    <property type="match status" value="1"/>
</dbReference>
<dbReference type="AlphaFoldDB" id="A0A081NGD4"/>
<keyword evidence="3" id="KW-0812">Transmembrane</keyword>
<dbReference type="InterPro" id="IPR050768">
    <property type="entry name" value="UPF0353/GerABKA_families"/>
</dbReference>
<proteinExistence type="predicted"/>
<dbReference type="InterPro" id="IPR036465">
    <property type="entry name" value="vWFA_dom_sf"/>
</dbReference>
<dbReference type="SUPFAM" id="SSF53300">
    <property type="entry name" value="vWA-like"/>
    <property type="match status" value="1"/>
</dbReference>
<evidence type="ECO:0000256" key="3">
    <source>
        <dbReference type="SAM" id="Phobius"/>
    </source>
</evidence>
<feature type="compositionally biased region" description="Low complexity" evidence="2">
    <location>
        <begin position="568"/>
        <end position="597"/>
    </location>
</feature>
<evidence type="ECO:0000313" key="5">
    <source>
        <dbReference type="EMBL" id="KEQ17507.1"/>
    </source>
</evidence>
<dbReference type="SUPFAM" id="SSF48452">
    <property type="entry name" value="TPR-like"/>
    <property type="match status" value="1"/>
</dbReference>
<keyword evidence="6" id="KW-1185">Reference proteome</keyword>
<dbReference type="eggNOG" id="COG2304">
    <property type="taxonomic scope" value="Bacteria"/>
</dbReference>
<dbReference type="InterPro" id="IPR019734">
    <property type="entry name" value="TPR_rpt"/>
</dbReference>
<dbReference type="PANTHER" id="PTHR22550:SF14">
    <property type="entry name" value="VWFA DOMAIN-CONTAINING PROTEIN"/>
    <property type="match status" value="1"/>
</dbReference>
<keyword evidence="1" id="KW-0802">TPR repeat</keyword>
<organism evidence="5 6">
    <name type="scientific">Endozoicomonas numazuensis</name>
    <dbReference type="NCBI Taxonomy" id="1137799"/>
    <lineage>
        <taxon>Bacteria</taxon>
        <taxon>Pseudomonadati</taxon>
        <taxon>Pseudomonadota</taxon>
        <taxon>Gammaproteobacteria</taxon>
        <taxon>Oceanospirillales</taxon>
        <taxon>Endozoicomonadaceae</taxon>
        <taxon>Endozoicomonas</taxon>
    </lineage>
</organism>
<dbReference type="InterPro" id="IPR002035">
    <property type="entry name" value="VWF_A"/>
</dbReference>
<feature type="compositionally biased region" description="Polar residues" evidence="2">
    <location>
        <begin position="610"/>
        <end position="623"/>
    </location>
</feature>
<evidence type="ECO:0000313" key="6">
    <source>
        <dbReference type="Proteomes" id="UP000028073"/>
    </source>
</evidence>
<dbReference type="Gene3D" id="3.40.50.410">
    <property type="entry name" value="von Willebrand factor, type A domain"/>
    <property type="match status" value="1"/>
</dbReference>
<dbReference type="STRING" id="1137799.GZ78_17260"/>
<dbReference type="RefSeq" id="WP_034837852.1">
    <property type="nucleotide sequence ID" value="NZ_JOKH01000003.1"/>
</dbReference>
<comment type="caution">
    <text evidence="5">The sequence shown here is derived from an EMBL/GenBank/DDBJ whole genome shotgun (WGS) entry which is preliminary data.</text>
</comment>
<dbReference type="Pfam" id="PF00515">
    <property type="entry name" value="TPR_1"/>
    <property type="match status" value="1"/>
</dbReference>
<dbReference type="SMART" id="SM00028">
    <property type="entry name" value="TPR"/>
    <property type="match status" value="1"/>
</dbReference>
<dbReference type="InterPro" id="IPR011990">
    <property type="entry name" value="TPR-like_helical_dom_sf"/>
</dbReference>
<feature type="compositionally biased region" description="Low complexity" evidence="2">
    <location>
        <begin position="454"/>
        <end position="513"/>
    </location>
</feature>
<gene>
    <name evidence="5" type="ORF">GZ78_17260</name>
</gene>
<feature type="repeat" description="TPR" evidence="1">
    <location>
        <begin position="405"/>
        <end position="438"/>
    </location>
</feature>
<dbReference type="PROSITE" id="PS50005">
    <property type="entry name" value="TPR"/>
    <property type="match status" value="1"/>
</dbReference>
<sequence length="659" mass="73526">MSELISQFHFLRPLWLLALIPCLILLAAFWRQQQRTGDWQRVIAPELLQHLLQGRSEKQSKLPVYLLLAGWTLAVVALAGPAWQKVPTPVNKSLQPLVVVVDMSYKMYAEDIKPNRLSRVRYKLLDLFKLRKDGLSALVAYAGSAHTVSPLTDDNRTLANLVPALSPQIMPEQGDNPLKGIEQAIALLEQGAGEAGDILLITDQIPHKQISDIRSLLQKKGSSLSILGIGSEKGAPISLPGGGFLKDSQGTIIVPQKDVQQLRQLAQSTGGIYADMALDDSDLKAVLPKAGLNDNSVKVERQFDQWHDTGFWLVLLLLPLALAGFRKGWLAIFLVAAVLPSPPAEAMEWNSLWKNSNQQAMEALNNKEAEQAAEKFTRPDWKGEALYQAGKYEEAASAFAQSNTADGFYNQGNALAKAGKLDEAEKAYNKALELEPDMEDAKANKKLIDALKKQQQQQQQQQDNDQQQNQQKDQNQQGQDQQGQDQQGQNQQGQDQQGQDQQDQDQQGQDQQNPSQDSEKQQNSGNSQENQQQQNPNNSGQKNQEQDQSQSSRSQSADNQQEEDQEKQSGSSQQPESEQQTPDETAQQQEAQSGESQEQGDQDEQAIRSLDQQATTSPDQQAIENWLKTIPDDPGGLLRRKFLQQQQQREQKRQQEQSW</sequence>
<dbReference type="EMBL" id="JOKH01000003">
    <property type="protein sequence ID" value="KEQ17507.1"/>
    <property type="molecule type" value="Genomic_DNA"/>
</dbReference>
<feature type="transmembrane region" description="Helical" evidence="3">
    <location>
        <begin position="12"/>
        <end position="30"/>
    </location>
</feature>
<name>A0A081NGD4_9GAMM</name>
<reference evidence="5 6" key="1">
    <citation type="submission" date="2014-06" db="EMBL/GenBank/DDBJ databases">
        <title>Whole Genome Sequences of Three Symbiotic Endozoicomonas Bacteria.</title>
        <authorList>
            <person name="Neave M.J."/>
            <person name="Apprill A."/>
            <person name="Voolstra C.R."/>
        </authorList>
    </citation>
    <scope>NUCLEOTIDE SEQUENCE [LARGE SCALE GENOMIC DNA]</scope>
    <source>
        <strain evidence="5 6">DSM 25634</strain>
    </source>
</reference>
<keyword evidence="3" id="KW-1133">Transmembrane helix</keyword>
<feature type="domain" description="VWFA" evidence="4">
    <location>
        <begin position="97"/>
        <end position="204"/>
    </location>
</feature>
<dbReference type="Proteomes" id="UP000028073">
    <property type="component" value="Unassembled WGS sequence"/>
</dbReference>
<dbReference type="PANTHER" id="PTHR22550">
    <property type="entry name" value="SPORE GERMINATION PROTEIN"/>
    <property type="match status" value="1"/>
</dbReference>
<feature type="region of interest" description="Disordered" evidence="2">
    <location>
        <begin position="450"/>
        <end position="637"/>
    </location>
</feature>
<dbReference type="Gene3D" id="1.25.40.10">
    <property type="entry name" value="Tetratricopeptide repeat domain"/>
    <property type="match status" value="1"/>
</dbReference>
<evidence type="ECO:0000259" key="4">
    <source>
        <dbReference type="Pfam" id="PF13519"/>
    </source>
</evidence>
<accession>A0A081NGD4</accession>
<dbReference type="PROSITE" id="PS50293">
    <property type="entry name" value="TPR_REGION"/>
    <property type="match status" value="1"/>
</dbReference>